<gene>
    <name evidence="1" type="ORF">GIB67_039687</name>
</gene>
<keyword evidence="2" id="KW-1185">Reference proteome</keyword>
<comment type="caution">
    <text evidence="1">The sequence shown here is derived from an EMBL/GenBank/DDBJ whole genome shotgun (WGS) entry which is preliminary data.</text>
</comment>
<reference evidence="1 2" key="1">
    <citation type="journal article" date="2020" name="IScience">
        <title>Genome Sequencing of the Endangered Kingdonia uniflora (Circaeasteraceae, Ranunculales) Reveals Potential Mechanisms of Evolutionary Specialization.</title>
        <authorList>
            <person name="Sun Y."/>
            <person name="Deng T."/>
            <person name="Zhang A."/>
            <person name="Moore M.J."/>
            <person name="Landis J.B."/>
            <person name="Lin N."/>
            <person name="Zhang H."/>
            <person name="Zhang X."/>
            <person name="Huang J."/>
            <person name="Zhang X."/>
            <person name="Sun H."/>
            <person name="Wang H."/>
        </authorList>
    </citation>
    <scope>NUCLEOTIDE SEQUENCE [LARGE SCALE GENOMIC DNA]</scope>
    <source>
        <strain evidence="1">TB1705</strain>
        <tissue evidence="1">Leaf</tissue>
    </source>
</reference>
<organism evidence="1 2">
    <name type="scientific">Kingdonia uniflora</name>
    <dbReference type="NCBI Taxonomy" id="39325"/>
    <lineage>
        <taxon>Eukaryota</taxon>
        <taxon>Viridiplantae</taxon>
        <taxon>Streptophyta</taxon>
        <taxon>Embryophyta</taxon>
        <taxon>Tracheophyta</taxon>
        <taxon>Spermatophyta</taxon>
        <taxon>Magnoliopsida</taxon>
        <taxon>Ranunculales</taxon>
        <taxon>Circaeasteraceae</taxon>
        <taxon>Kingdonia</taxon>
    </lineage>
</organism>
<dbReference type="AlphaFoldDB" id="A0A7J7MPW2"/>
<feature type="non-terminal residue" evidence="1">
    <location>
        <position position="71"/>
    </location>
</feature>
<sequence length="71" mass="8222">PNLRSSISLSNLFQSISLDSLFPLYFSNSWVLSSKFVYEIFDNISLSLNLKSQRGFIEAWNLQARIESLEF</sequence>
<proteinExistence type="predicted"/>
<evidence type="ECO:0000313" key="1">
    <source>
        <dbReference type="EMBL" id="KAF6156926.1"/>
    </source>
</evidence>
<dbReference type="Proteomes" id="UP000541444">
    <property type="component" value="Unassembled WGS sequence"/>
</dbReference>
<name>A0A7J7MPW2_9MAGN</name>
<protein>
    <submittedName>
        <fullName evidence="1">Uncharacterized protein</fullName>
    </submittedName>
</protein>
<accession>A0A7J7MPW2</accession>
<dbReference type="EMBL" id="JACGCM010001289">
    <property type="protein sequence ID" value="KAF6156926.1"/>
    <property type="molecule type" value="Genomic_DNA"/>
</dbReference>
<evidence type="ECO:0000313" key="2">
    <source>
        <dbReference type="Proteomes" id="UP000541444"/>
    </source>
</evidence>